<reference evidence="1 2" key="1">
    <citation type="journal article" date="2024" name="Chem. Sci.">
        <title>Discovery of megapolipeptins by genome mining of a Burkholderiales bacteria collection.</title>
        <authorList>
            <person name="Paulo B.S."/>
            <person name="Recchia M.J.J."/>
            <person name="Lee S."/>
            <person name="Fergusson C.H."/>
            <person name="Romanowski S.B."/>
            <person name="Hernandez A."/>
            <person name="Krull N."/>
            <person name="Liu D.Y."/>
            <person name="Cavanagh H."/>
            <person name="Bos A."/>
            <person name="Gray C.A."/>
            <person name="Murphy B.T."/>
            <person name="Linington R.G."/>
            <person name="Eustaquio A.S."/>
        </authorList>
    </citation>
    <scope>NUCLEOTIDE SEQUENCE [LARGE SCALE GENOMIC DNA]</scope>
    <source>
        <strain evidence="1 2">RL18-126-BIB-B</strain>
    </source>
</reference>
<proteinExistence type="predicted"/>
<accession>A0ACC7N7Z2</accession>
<evidence type="ECO:0000313" key="1">
    <source>
        <dbReference type="EMBL" id="MFM0103592.1"/>
    </source>
</evidence>
<gene>
    <name evidence="1" type="ORF">PQR01_08885</name>
</gene>
<dbReference type="Proteomes" id="UP001629235">
    <property type="component" value="Unassembled WGS sequence"/>
</dbReference>
<protein>
    <submittedName>
        <fullName evidence="1">Uncharacterized protein</fullName>
    </submittedName>
</protein>
<dbReference type="EMBL" id="JAQQDW010000012">
    <property type="protein sequence ID" value="MFM0103592.1"/>
    <property type="molecule type" value="Genomic_DNA"/>
</dbReference>
<comment type="caution">
    <text evidence="1">The sequence shown here is derived from an EMBL/GenBank/DDBJ whole genome shotgun (WGS) entry which is preliminary data.</text>
</comment>
<name>A0ACC7N7Z2_9BURK</name>
<organism evidence="1 2">
    <name type="scientific">Paraburkholderia rhynchosiae</name>
    <dbReference type="NCBI Taxonomy" id="487049"/>
    <lineage>
        <taxon>Bacteria</taxon>
        <taxon>Pseudomonadati</taxon>
        <taxon>Pseudomonadota</taxon>
        <taxon>Betaproteobacteria</taxon>
        <taxon>Burkholderiales</taxon>
        <taxon>Burkholderiaceae</taxon>
        <taxon>Paraburkholderia</taxon>
    </lineage>
</organism>
<evidence type="ECO:0000313" key="2">
    <source>
        <dbReference type="Proteomes" id="UP001629235"/>
    </source>
</evidence>
<keyword evidence="2" id="KW-1185">Reference proteome</keyword>
<sequence>MSPFYAVAGLAILMIGFGVVVWRGRSGYQFDRGDASTFPASLAATFPDQSGSVDRSSVISRIPAAR</sequence>